<comment type="caution">
    <text evidence="6">The sequence shown here is derived from an EMBL/GenBank/DDBJ whole genome shotgun (WGS) entry which is preliminary data.</text>
</comment>
<dbReference type="Pfam" id="PF00010">
    <property type="entry name" value="HLH"/>
    <property type="match status" value="1"/>
</dbReference>
<reference evidence="6" key="2">
    <citation type="submission" date="2023-04" db="EMBL/GenBank/DDBJ databases">
        <authorList>
            <person name="Bruccoleri R.E."/>
            <person name="Oakeley E.J."/>
            <person name="Faust A.-M."/>
            <person name="Dessus-Babus S."/>
            <person name="Altorfer M."/>
            <person name="Burckhardt D."/>
            <person name="Oertli M."/>
            <person name="Naumann U."/>
            <person name="Petersen F."/>
            <person name="Wong J."/>
        </authorList>
    </citation>
    <scope>NUCLEOTIDE SEQUENCE</scope>
    <source>
        <strain evidence="6">GSM-AAB239-AS_SAM_17_03QT</strain>
        <tissue evidence="6">Leaf</tissue>
    </source>
</reference>
<name>A0AAX6FP80_IRIPA</name>
<protein>
    <submittedName>
        <fullName evidence="6">Transcription factor BIM2-like isoform X2</fullName>
    </submittedName>
</protein>
<dbReference type="GO" id="GO:0003700">
    <property type="term" value="F:DNA-binding transcription factor activity"/>
    <property type="evidence" value="ECO:0007669"/>
    <property type="project" value="InterPro"/>
</dbReference>
<evidence type="ECO:0000256" key="3">
    <source>
        <dbReference type="ARBA" id="ARBA00023163"/>
    </source>
</evidence>
<feature type="region of interest" description="Disordered" evidence="4">
    <location>
        <begin position="1"/>
        <end position="56"/>
    </location>
</feature>
<dbReference type="GO" id="GO:0046983">
    <property type="term" value="F:protein dimerization activity"/>
    <property type="evidence" value="ECO:0007669"/>
    <property type="project" value="InterPro"/>
</dbReference>
<evidence type="ECO:0000256" key="1">
    <source>
        <dbReference type="ARBA" id="ARBA00005510"/>
    </source>
</evidence>
<accession>A0AAX6FP80</accession>
<dbReference type="PANTHER" id="PTHR46412:SF6">
    <property type="entry name" value="TRANSCRIPTION FACTOR BIM2"/>
    <property type="match status" value="1"/>
</dbReference>
<dbReference type="InterPro" id="IPR011598">
    <property type="entry name" value="bHLH_dom"/>
</dbReference>
<dbReference type="EMBL" id="JANAVB010027599">
    <property type="protein sequence ID" value="KAJ6817741.1"/>
    <property type="molecule type" value="Genomic_DNA"/>
</dbReference>
<keyword evidence="2" id="KW-0805">Transcription regulation</keyword>
<evidence type="ECO:0000256" key="2">
    <source>
        <dbReference type="ARBA" id="ARBA00023015"/>
    </source>
</evidence>
<dbReference type="SUPFAM" id="SSF47459">
    <property type="entry name" value="HLH, helix-loop-helix DNA-binding domain"/>
    <property type="match status" value="1"/>
</dbReference>
<dbReference type="SMART" id="SM00353">
    <property type="entry name" value="HLH"/>
    <property type="match status" value="1"/>
</dbReference>
<feature type="compositionally biased region" description="Basic and acidic residues" evidence="4">
    <location>
        <begin position="33"/>
        <end position="56"/>
    </location>
</feature>
<evidence type="ECO:0000256" key="4">
    <source>
        <dbReference type="SAM" id="MobiDB-lite"/>
    </source>
</evidence>
<dbReference type="InterPro" id="IPR044295">
    <property type="entry name" value="BIM1/2/3"/>
</dbReference>
<keyword evidence="3" id="KW-0804">Transcription</keyword>
<evidence type="ECO:0000259" key="5">
    <source>
        <dbReference type="PROSITE" id="PS50888"/>
    </source>
</evidence>
<dbReference type="Gene3D" id="4.10.280.10">
    <property type="entry name" value="Helix-loop-helix DNA-binding domain"/>
    <property type="match status" value="1"/>
</dbReference>
<feature type="region of interest" description="Disordered" evidence="4">
    <location>
        <begin position="294"/>
        <end position="345"/>
    </location>
</feature>
<evidence type="ECO:0000313" key="6">
    <source>
        <dbReference type="EMBL" id="KAJ6817741.1"/>
    </source>
</evidence>
<evidence type="ECO:0000313" key="7">
    <source>
        <dbReference type="Proteomes" id="UP001140949"/>
    </source>
</evidence>
<sequence length="345" mass="38180">MESGSRCRGFDDDEDDGFIRREARIGEMQGKVGGRDQRETTPRSKHSATEQRRRSKINDRFQMLRELIPHGDQKRDKASFLLEVSEYIRFFQEKVQKYETSYPGWNEDDSKLMPWSSGQVPCDNVADPSQILKNGPGFMYSDNIIPVAPAMLSSDQNPVESDLSAGVSFKAMENSTGFTNNAAATLIPLQPCSYASVEREIVATQPQPGLISDIDNLASQSQSQWLRPSWPADCSVSSDMLNEQEDLTIDEGTITMSAVYSQNILNTLSRALESSGIDLSQANVSVQINLGKRATGRRPTATTTMSSAKDLENPLSDIQGVMEHSRVGSSGEESGRGTKRRKPDR</sequence>
<dbReference type="InterPro" id="IPR036638">
    <property type="entry name" value="HLH_DNA-bd_sf"/>
</dbReference>
<dbReference type="Proteomes" id="UP001140949">
    <property type="component" value="Unassembled WGS sequence"/>
</dbReference>
<comment type="similarity">
    <text evidence="1">Belongs to the bHLH protein family.</text>
</comment>
<proteinExistence type="inferred from homology"/>
<reference evidence="6" key="1">
    <citation type="journal article" date="2023" name="GigaByte">
        <title>Genome assembly of the bearded iris, Iris pallida Lam.</title>
        <authorList>
            <person name="Bruccoleri R.E."/>
            <person name="Oakeley E.J."/>
            <person name="Faust A.M.E."/>
            <person name="Altorfer M."/>
            <person name="Dessus-Babus S."/>
            <person name="Burckhardt D."/>
            <person name="Oertli M."/>
            <person name="Naumann U."/>
            <person name="Petersen F."/>
            <person name="Wong J."/>
        </authorList>
    </citation>
    <scope>NUCLEOTIDE SEQUENCE</scope>
    <source>
        <strain evidence="6">GSM-AAB239-AS_SAM_17_03QT</strain>
    </source>
</reference>
<dbReference type="AlphaFoldDB" id="A0AAX6FP80"/>
<dbReference type="PANTHER" id="PTHR46412">
    <property type="entry name" value="BES1-INTERACTING MYC-LIKE PROTEIN"/>
    <property type="match status" value="1"/>
</dbReference>
<gene>
    <name evidence="6" type="ORF">M6B38_408930</name>
</gene>
<dbReference type="CDD" id="cd11453">
    <property type="entry name" value="bHLH_AtBIM_like"/>
    <property type="match status" value="1"/>
</dbReference>
<feature type="domain" description="BHLH" evidence="5">
    <location>
        <begin position="41"/>
        <end position="91"/>
    </location>
</feature>
<keyword evidence="7" id="KW-1185">Reference proteome</keyword>
<dbReference type="PROSITE" id="PS50888">
    <property type="entry name" value="BHLH"/>
    <property type="match status" value="1"/>
</dbReference>
<dbReference type="GO" id="GO:0006351">
    <property type="term" value="P:DNA-templated transcription"/>
    <property type="evidence" value="ECO:0007669"/>
    <property type="project" value="InterPro"/>
</dbReference>
<organism evidence="6 7">
    <name type="scientific">Iris pallida</name>
    <name type="common">Sweet iris</name>
    <dbReference type="NCBI Taxonomy" id="29817"/>
    <lineage>
        <taxon>Eukaryota</taxon>
        <taxon>Viridiplantae</taxon>
        <taxon>Streptophyta</taxon>
        <taxon>Embryophyta</taxon>
        <taxon>Tracheophyta</taxon>
        <taxon>Spermatophyta</taxon>
        <taxon>Magnoliopsida</taxon>
        <taxon>Liliopsida</taxon>
        <taxon>Asparagales</taxon>
        <taxon>Iridaceae</taxon>
        <taxon>Iridoideae</taxon>
        <taxon>Irideae</taxon>
        <taxon>Iris</taxon>
    </lineage>
</organism>